<feature type="transmembrane region" description="Helical" evidence="10">
    <location>
        <begin position="141"/>
        <end position="160"/>
    </location>
</feature>
<feature type="transmembrane region" description="Helical" evidence="10">
    <location>
        <begin position="84"/>
        <end position="100"/>
    </location>
</feature>
<keyword evidence="2" id="KW-0813">Transport</keyword>
<sequence>MLEAKVWFAALSQCLFSLNTGFGPLIMLGSYNRFDRNIYRDTWIASGIDTLTSLLAGLTIFAFLGNLAWTMDVDILKVALTENHFAIIIFAQAVSMFEVVPQLFCIIFFLMMAIIGVGTATAYVGAVITVIASLFPKSSRYRVPLIVCFIGLIIGLMYLTPGGSMMTRLADYFGAKVVICIMALVEVVGVAWIYGIDNFLVDIEFMLKLKLGLYWKLSWCYFIPTFLSGILVYAFLDGQHSPGYKGHSFSNITLSAGWLYSLLAISAIPIFAFYVVKTSKGTGWQEKFKEAMKPSEEWGPKRCDLRQDWLEYKKHRLDNEC</sequence>
<evidence type="ECO:0000256" key="6">
    <source>
        <dbReference type="ARBA" id="ARBA00023201"/>
    </source>
</evidence>
<evidence type="ECO:0000256" key="10">
    <source>
        <dbReference type="SAM" id="Phobius"/>
    </source>
</evidence>
<dbReference type="PROSITE" id="PS50267">
    <property type="entry name" value="NA_NEUROTRAN_SYMP_3"/>
    <property type="match status" value="1"/>
</dbReference>
<dbReference type="GO" id="GO:0005283">
    <property type="term" value="F:amino acid:sodium symporter activity"/>
    <property type="evidence" value="ECO:0007669"/>
    <property type="project" value="TreeGrafter"/>
</dbReference>
<feature type="transmembrane region" description="Helical" evidence="10">
    <location>
        <begin position="107"/>
        <end position="135"/>
    </location>
</feature>
<dbReference type="GO" id="GO:0015179">
    <property type="term" value="F:L-amino acid transmembrane transporter activity"/>
    <property type="evidence" value="ECO:0007669"/>
    <property type="project" value="TreeGrafter"/>
</dbReference>
<keyword evidence="10" id="KW-0472">Membrane</keyword>
<comment type="caution">
    <text evidence="11">The sequence shown here is derived from an EMBL/GenBank/DDBJ whole genome shotgun (WGS) entry which is preliminary data.</text>
</comment>
<keyword evidence="4" id="KW-0406">Ion transport</keyword>
<evidence type="ECO:0000256" key="8">
    <source>
        <dbReference type="ARBA" id="ARBA00040215"/>
    </source>
</evidence>
<keyword evidence="10" id="KW-0812">Transmembrane</keyword>
<evidence type="ECO:0000256" key="9">
    <source>
        <dbReference type="PIRSR" id="PIRSR600175-1"/>
    </source>
</evidence>
<feature type="transmembrane region" description="Helical" evidence="10">
    <location>
        <begin position="257"/>
        <end position="276"/>
    </location>
</feature>
<dbReference type="EMBL" id="CAJVCH010524794">
    <property type="protein sequence ID" value="CAG7821902.1"/>
    <property type="molecule type" value="Genomic_DNA"/>
</dbReference>
<feature type="transmembrane region" description="Helical" evidence="10">
    <location>
        <begin position="43"/>
        <end position="64"/>
    </location>
</feature>
<keyword evidence="5" id="KW-0325">Glycoprotein</keyword>
<dbReference type="Pfam" id="PF00209">
    <property type="entry name" value="SNF"/>
    <property type="match status" value="1"/>
</dbReference>
<accession>A0A8J2KXR2</accession>
<dbReference type="OrthoDB" id="6581954at2759"/>
<dbReference type="Proteomes" id="UP000708208">
    <property type="component" value="Unassembled WGS sequence"/>
</dbReference>
<comment type="function">
    <text evidence="7">Unusual broad substrate spectrum amino acid:sodium cotransporter that promotes absorption of the D isomers of essential amino acids. Neutral amino acids are the preferred substrates, especially methionine and phenylalanine.</text>
</comment>
<dbReference type="PANTHER" id="PTHR11616">
    <property type="entry name" value="SODIUM/CHLORIDE DEPENDENT TRANSPORTER"/>
    <property type="match status" value="1"/>
</dbReference>
<evidence type="ECO:0000256" key="3">
    <source>
        <dbReference type="ARBA" id="ARBA00023053"/>
    </source>
</evidence>
<dbReference type="InterPro" id="IPR000175">
    <property type="entry name" value="Na/ntran_symport"/>
</dbReference>
<organism evidence="11 12">
    <name type="scientific">Allacma fusca</name>
    <dbReference type="NCBI Taxonomy" id="39272"/>
    <lineage>
        <taxon>Eukaryota</taxon>
        <taxon>Metazoa</taxon>
        <taxon>Ecdysozoa</taxon>
        <taxon>Arthropoda</taxon>
        <taxon>Hexapoda</taxon>
        <taxon>Collembola</taxon>
        <taxon>Symphypleona</taxon>
        <taxon>Sminthuridae</taxon>
        <taxon>Allacma</taxon>
    </lineage>
</organism>
<reference evidence="11" key="1">
    <citation type="submission" date="2021-06" db="EMBL/GenBank/DDBJ databases">
        <authorList>
            <person name="Hodson N. C."/>
            <person name="Mongue J. A."/>
            <person name="Jaron S. K."/>
        </authorList>
    </citation>
    <scope>NUCLEOTIDE SEQUENCE</scope>
</reference>
<keyword evidence="6" id="KW-0739">Sodium transport</keyword>
<dbReference type="GO" id="GO:0089718">
    <property type="term" value="P:amino acid import across plasma membrane"/>
    <property type="evidence" value="ECO:0007669"/>
    <property type="project" value="TreeGrafter"/>
</dbReference>
<evidence type="ECO:0000256" key="5">
    <source>
        <dbReference type="ARBA" id="ARBA00023180"/>
    </source>
</evidence>
<proteinExistence type="inferred from homology"/>
<evidence type="ECO:0000256" key="7">
    <source>
        <dbReference type="ARBA" id="ARBA00037785"/>
    </source>
</evidence>
<keyword evidence="9" id="KW-0479">Metal-binding</keyword>
<protein>
    <recommendedName>
        <fullName evidence="8">Sodium-dependent nutrient amino acid transporter 1</fullName>
    </recommendedName>
</protein>
<keyword evidence="3 9" id="KW-0915">Sodium</keyword>
<dbReference type="PANTHER" id="PTHR11616:SF321">
    <property type="entry name" value="SODIUM-DEPENDENT NUTRIENT AMINO ACID TRANSPORTER 1-RELATED"/>
    <property type="match status" value="1"/>
</dbReference>
<keyword evidence="2" id="KW-0029">Amino-acid transport</keyword>
<feature type="transmembrane region" description="Helical" evidence="10">
    <location>
        <begin position="172"/>
        <end position="194"/>
    </location>
</feature>
<keyword evidence="12" id="KW-1185">Reference proteome</keyword>
<evidence type="ECO:0000256" key="2">
    <source>
        <dbReference type="ARBA" id="ARBA00022970"/>
    </source>
</evidence>
<keyword evidence="10" id="KW-1133">Transmembrane helix</keyword>
<evidence type="ECO:0000256" key="4">
    <source>
        <dbReference type="ARBA" id="ARBA00023065"/>
    </source>
</evidence>
<feature type="binding site" evidence="9">
    <location>
        <position position="17"/>
    </location>
    <ligand>
        <name>Na(+)</name>
        <dbReference type="ChEBI" id="CHEBI:29101"/>
        <label>1</label>
    </ligand>
</feature>
<dbReference type="GO" id="GO:0005886">
    <property type="term" value="C:plasma membrane"/>
    <property type="evidence" value="ECO:0007669"/>
    <property type="project" value="TreeGrafter"/>
</dbReference>
<name>A0A8J2KXR2_9HEXA</name>
<comment type="similarity">
    <text evidence="1">Belongs to the sodium:neurotransmitter symporter (SNF) (TC 2.A.22) family.</text>
</comment>
<feature type="transmembrane region" description="Helical" evidence="10">
    <location>
        <begin position="214"/>
        <end position="236"/>
    </location>
</feature>
<evidence type="ECO:0000313" key="12">
    <source>
        <dbReference type="Proteomes" id="UP000708208"/>
    </source>
</evidence>
<dbReference type="AlphaFoldDB" id="A0A8J2KXR2"/>
<evidence type="ECO:0000313" key="11">
    <source>
        <dbReference type="EMBL" id="CAG7821902.1"/>
    </source>
</evidence>
<dbReference type="GO" id="GO:0046872">
    <property type="term" value="F:metal ion binding"/>
    <property type="evidence" value="ECO:0007669"/>
    <property type="project" value="UniProtKB-KW"/>
</dbReference>
<evidence type="ECO:0000256" key="1">
    <source>
        <dbReference type="ARBA" id="ARBA00006459"/>
    </source>
</evidence>
<gene>
    <name evidence="11" type="ORF">AFUS01_LOCUS32207</name>
</gene>
<feature type="transmembrane region" description="Helical" evidence="10">
    <location>
        <begin position="6"/>
        <end position="31"/>
    </location>
</feature>